<sequence>MDLHLYELCGRDPDLRFSPWVWRTRIALAHKGLPYTPVPWRFTDKEAIAATGQGKVPVLKHGDKWIFDSWDIALYLENTFPDRPSLFGGPVGFAAAQLIRGWADRLVPTIAPLAVLPVWTLLNDKDQAYFRETREARFGKPLEDVCGDTQVRIDAVTAALAPMRDMLAHQSFIGGDTPLYTDHMVFGGLQWLHSVSRVTLFQDGDPTADWFERMLDAYDGAARKAKTCADAA</sequence>
<evidence type="ECO:0000313" key="2">
    <source>
        <dbReference type="EMBL" id="NMM44128.1"/>
    </source>
</evidence>
<dbReference type="InterPro" id="IPR004045">
    <property type="entry name" value="Glutathione_S-Trfase_N"/>
</dbReference>
<accession>A0A7Y0DYX1</accession>
<organism evidence="2 3">
    <name type="scientific">Pacificispira spongiicola</name>
    <dbReference type="NCBI Taxonomy" id="2729598"/>
    <lineage>
        <taxon>Bacteria</taxon>
        <taxon>Pseudomonadati</taxon>
        <taxon>Pseudomonadota</taxon>
        <taxon>Alphaproteobacteria</taxon>
        <taxon>Rhodospirillales</taxon>
        <taxon>Rhodospirillaceae</taxon>
        <taxon>Pacificispira</taxon>
    </lineage>
</organism>
<dbReference type="CDD" id="cd03038">
    <property type="entry name" value="GST_N_etherase_LigE"/>
    <property type="match status" value="1"/>
</dbReference>
<reference evidence="2 3" key="1">
    <citation type="submission" date="2020-04" db="EMBL/GenBank/DDBJ databases">
        <title>Rhodospirillaceae bacterium KN72 isolated from deep sea.</title>
        <authorList>
            <person name="Zhang D.-C."/>
        </authorList>
    </citation>
    <scope>NUCLEOTIDE SEQUENCE [LARGE SCALE GENOMIC DNA]</scope>
    <source>
        <strain evidence="2 3">KN72</strain>
    </source>
</reference>
<dbReference type="Proteomes" id="UP000539372">
    <property type="component" value="Unassembled WGS sequence"/>
</dbReference>
<comment type="caution">
    <text evidence="2">The sequence shown here is derived from an EMBL/GenBank/DDBJ whole genome shotgun (WGS) entry which is preliminary data.</text>
</comment>
<dbReference type="Gene3D" id="3.40.30.10">
    <property type="entry name" value="Glutaredoxin"/>
    <property type="match status" value="1"/>
</dbReference>
<dbReference type="Pfam" id="PF22041">
    <property type="entry name" value="GST_C_7"/>
    <property type="match status" value="1"/>
</dbReference>
<dbReference type="GO" id="GO:0005737">
    <property type="term" value="C:cytoplasm"/>
    <property type="evidence" value="ECO:0007669"/>
    <property type="project" value="TreeGrafter"/>
</dbReference>
<dbReference type="InterPro" id="IPR036249">
    <property type="entry name" value="Thioredoxin-like_sf"/>
</dbReference>
<dbReference type="InterPro" id="IPR050983">
    <property type="entry name" value="GST_Omega/HSP26"/>
</dbReference>
<dbReference type="SUPFAM" id="SSF52833">
    <property type="entry name" value="Thioredoxin-like"/>
    <property type="match status" value="1"/>
</dbReference>
<dbReference type="PANTHER" id="PTHR43968:SF6">
    <property type="entry name" value="GLUTATHIONE S-TRANSFERASE OMEGA"/>
    <property type="match status" value="1"/>
</dbReference>
<evidence type="ECO:0000259" key="1">
    <source>
        <dbReference type="PROSITE" id="PS50404"/>
    </source>
</evidence>
<dbReference type="Pfam" id="PF13409">
    <property type="entry name" value="GST_N_2"/>
    <property type="match status" value="1"/>
</dbReference>
<dbReference type="SUPFAM" id="SSF47616">
    <property type="entry name" value="GST C-terminal domain-like"/>
    <property type="match status" value="1"/>
</dbReference>
<protein>
    <submittedName>
        <fullName evidence="2">Glutathione S-transferase family protein</fullName>
    </submittedName>
</protein>
<keyword evidence="3" id="KW-1185">Reference proteome</keyword>
<dbReference type="PROSITE" id="PS50404">
    <property type="entry name" value="GST_NTER"/>
    <property type="match status" value="1"/>
</dbReference>
<proteinExistence type="predicted"/>
<dbReference type="Gene3D" id="1.20.1050.10">
    <property type="match status" value="1"/>
</dbReference>
<dbReference type="PANTHER" id="PTHR43968">
    <property type="match status" value="1"/>
</dbReference>
<dbReference type="EMBL" id="JABBNT010000002">
    <property type="protein sequence ID" value="NMM44128.1"/>
    <property type="molecule type" value="Genomic_DNA"/>
</dbReference>
<name>A0A7Y0DYX1_9PROT</name>
<gene>
    <name evidence="2" type="ORF">HH303_06550</name>
</gene>
<dbReference type="InterPro" id="IPR036282">
    <property type="entry name" value="Glutathione-S-Trfase_C_sf"/>
</dbReference>
<dbReference type="RefSeq" id="WP_169624432.1">
    <property type="nucleotide sequence ID" value="NZ_JABBNT010000002.1"/>
</dbReference>
<dbReference type="InterPro" id="IPR054416">
    <property type="entry name" value="GST_UstS-like_C"/>
</dbReference>
<dbReference type="AlphaFoldDB" id="A0A7Y0DYX1"/>
<evidence type="ECO:0000313" key="3">
    <source>
        <dbReference type="Proteomes" id="UP000539372"/>
    </source>
</evidence>
<keyword evidence="2" id="KW-0808">Transferase</keyword>
<feature type="domain" description="GST N-terminal" evidence="1">
    <location>
        <begin position="8"/>
        <end position="84"/>
    </location>
</feature>
<dbReference type="GO" id="GO:0016740">
    <property type="term" value="F:transferase activity"/>
    <property type="evidence" value="ECO:0007669"/>
    <property type="project" value="UniProtKB-KW"/>
</dbReference>